<dbReference type="InterPro" id="IPR051681">
    <property type="entry name" value="Ser/Thr_Kinases-Pseudokinases"/>
</dbReference>
<organism evidence="9 10">
    <name type="scientific">Pycnococcus provasolii</name>
    <dbReference type="NCBI Taxonomy" id="41880"/>
    <lineage>
        <taxon>Eukaryota</taxon>
        <taxon>Viridiplantae</taxon>
        <taxon>Chlorophyta</taxon>
        <taxon>Pseudoscourfieldiophyceae</taxon>
        <taxon>Pseudoscourfieldiales</taxon>
        <taxon>Pycnococcaceae</taxon>
        <taxon>Pycnococcus</taxon>
    </lineage>
</organism>
<feature type="region of interest" description="Disordered" evidence="7">
    <location>
        <begin position="552"/>
        <end position="595"/>
    </location>
</feature>
<feature type="compositionally biased region" description="Low complexity" evidence="7">
    <location>
        <begin position="242"/>
        <end position="251"/>
    </location>
</feature>
<dbReference type="Proteomes" id="UP000660262">
    <property type="component" value="Unassembled WGS sequence"/>
</dbReference>
<dbReference type="AlphaFoldDB" id="A0A830HVS8"/>
<dbReference type="GO" id="GO:0005524">
    <property type="term" value="F:ATP binding"/>
    <property type="evidence" value="ECO:0007669"/>
    <property type="project" value="UniProtKB-UniRule"/>
</dbReference>
<keyword evidence="5 6" id="KW-0067">ATP-binding</keyword>
<gene>
    <name evidence="9" type="ORF">PPROV_000773600</name>
</gene>
<evidence type="ECO:0000256" key="3">
    <source>
        <dbReference type="ARBA" id="ARBA00022741"/>
    </source>
</evidence>
<sequence length="998" mass="105186">MSPLFRGWHRRSSSSERNGQDAGEENSRDAGAAGGGVPASGGDAQHHQSLHQGASSLGLGLTHAPVVSSPSQPPLSPPDYGYTEIGGAGTAATTVHNHHHHAAAAADPETTGSWLSPQHVSTAHAMQPPPPYHAHMMPHQVGAHPTPGYYAQGTPQPRETSSLAASDLWAAQQAEEDDVRLAIALSTSEEEARRGSHGSATTNHAATNQQSESEMIALAKSASLAEYYLHGNQRPVTPGPRGSSSSATNTTSSGIGSQVMFAMGGVGAHAPTPVVAEAARTLSVSFWDTCSLDYHDSIVDGFYCIYQDSVAANLSESSRLPSREASFQPGCLETRTCDSLVVDTASDSELKALLEEALVRSRKVFKHEPATSFAVNIAHLVADFFGGAVSDAAAEEELVELYGAVAVARREDAGVASGMPTPLCLTKGCGLRRHRALLFKSLCDAARVDKLRALHEAAQSSRGSAGSDTRGHGSMSGNAGGREVLEVALVSSKQYCRSDMDAMCAVRVVDGLTGMEVTTEKTDEEYALVDLMFDVGALIPSTDVTTRRRAGLVAPSASEVGDDTSSTTPSGVTTPNGKNVQDASPMGAGTPGTDASYGAPLSSRWRIDSGEIELQERIGMGSFGEVSRGLWCGTEVAVKRLLEQGNMGEGVREFEHEASLMAGLRHPNVCLFLGAVISAGEFSIVTEFLSRGSLYRLLHRASATAPPIDLRRRMRMAADVCRGMRYLHGLTPPLVHRDLKSPNLLVDRAWCVKVSDFGLSRLKARTYLTSKTCAGTPEWMAPEVLRDEPTDEKADVFSYGVVVWELLTLQEPWKKEGLNQAQVVGAVGFQGRRLSLDHPILEPQESELIESCWGTSSVSRPTFAEIAHTLKSLLRDVDLRVAAGTDNSARVLAERRRLEQQQQQQEAGAGAAVPLPPVNVVAAAPVPPVRAAPADPLAEVAAEAFAEAASPKADNTSPADASGVGLSTPSASATASASAVAPTAPATTVPKSQLLVPD</sequence>
<dbReference type="GO" id="GO:0004674">
    <property type="term" value="F:protein serine/threonine kinase activity"/>
    <property type="evidence" value="ECO:0007669"/>
    <property type="project" value="UniProtKB-KW"/>
</dbReference>
<evidence type="ECO:0000256" key="1">
    <source>
        <dbReference type="ARBA" id="ARBA00022527"/>
    </source>
</evidence>
<keyword evidence="10" id="KW-1185">Reference proteome</keyword>
<evidence type="ECO:0000313" key="10">
    <source>
        <dbReference type="Proteomes" id="UP000660262"/>
    </source>
</evidence>
<name>A0A830HVS8_9CHLO</name>
<dbReference type="InterPro" id="IPR000719">
    <property type="entry name" value="Prot_kinase_dom"/>
</dbReference>
<feature type="domain" description="Protein kinase" evidence="8">
    <location>
        <begin position="612"/>
        <end position="874"/>
    </location>
</feature>
<feature type="compositionally biased region" description="Low complexity" evidence="7">
    <location>
        <begin position="563"/>
        <end position="575"/>
    </location>
</feature>
<feature type="binding site" evidence="6">
    <location>
        <position position="639"/>
    </location>
    <ligand>
        <name>ATP</name>
        <dbReference type="ChEBI" id="CHEBI:30616"/>
    </ligand>
</feature>
<dbReference type="Gene3D" id="1.10.510.10">
    <property type="entry name" value="Transferase(Phosphotransferase) domain 1"/>
    <property type="match status" value="1"/>
</dbReference>
<dbReference type="InterPro" id="IPR001245">
    <property type="entry name" value="Ser-Thr/Tyr_kinase_cat_dom"/>
</dbReference>
<reference evidence="9" key="1">
    <citation type="submission" date="2020-10" db="EMBL/GenBank/DDBJ databases">
        <title>Unveiling of a novel bifunctional photoreceptor, Dualchrome1, isolated from a cosmopolitan green alga.</title>
        <authorList>
            <person name="Suzuki S."/>
            <person name="Kawachi M."/>
        </authorList>
    </citation>
    <scope>NUCLEOTIDE SEQUENCE</scope>
    <source>
        <strain evidence="9">NIES 2893</strain>
    </source>
</reference>
<dbReference type="InterPro" id="IPR008271">
    <property type="entry name" value="Ser/Thr_kinase_AS"/>
</dbReference>
<dbReference type="PROSITE" id="PS50011">
    <property type="entry name" value="PROTEIN_KINASE_DOM"/>
    <property type="match status" value="1"/>
</dbReference>
<dbReference type="FunFam" id="3.30.200.20:FF:000180">
    <property type="entry name" value="serine/threonine-protein kinase STY46-like"/>
    <property type="match status" value="1"/>
</dbReference>
<evidence type="ECO:0000259" key="8">
    <source>
        <dbReference type="PROSITE" id="PS50011"/>
    </source>
</evidence>
<keyword evidence="3 6" id="KW-0547">Nucleotide-binding</keyword>
<accession>A0A830HVS8</accession>
<keyword evidence="1" id="KW-0723">Serine/threonine-protein kinase</keyword>
<evidence type="ECO:0000256" key="6">
    <source>
        <dbReference type="PROSITE-ProRule" id="PRU10141"/>
    </source>
</evidence>
<dbReference type="InterPro" id="IPR011009">
    <property type="entry name" value="Kinase-like_dom_sf"/>
</dbReference>
<keyword evidence="2" id="KW-0808">Transferase</keyword>
<evidence type="ECO:0000256" key="5">
    <source>
        <dbReference type="ARBA" id="ARBA00022840"/>
    </source>
</evidence>
<keyword evidence="4" id="KW-0418">Kinase</keyword>
<dbReference type="PRINTS" id="PR00109">
    <property type="entry name" value="TYRKINASE"/>
</dbReference>
<evidence type="ECO:0000313" key="9">
    <source>
        <dbReference type="EMBL" id="GHP08999.1"/>
    </source>
</evidence>
<evidence type="ECO:0000256" key="4">
    <source>
        <dbReference type="ARBA" id="ARBA00022777"/>
    </source>
</evidence>
<dbReference type="SMART" id="SM00220">
    <property type="entry name" value="S_TKc"/>
    <property type="match status" value="1"/>
</dbReference>
<comment type="caution">
    <text evidence="9">The sequence shown here is derived from an EMBL/GenBank/DDBJ whole genome shotgun (WGS) entry which is preliminary data.</text>
</comment>
<dbReference type="PROSITE" id="PS00107">
    <property type="entry name" value="PROTEIN_KINASE_ATP"/>
    <property type="match status" value="1"/>
</dbReference>
<feature type="region of interest" description="Disordered" evidence="7">
    <location>
        <begin position="947"/>
        <end position="998"/>
    </location>
</feature>
<dbReference type="EMBL" id="BNJQ01000023">
    <property type="protein sequence ID" value="GHP08999.1"/>
    <property type="molecule type" value="Genomic_DNA"/>
</dbReference>
<dbReference type="CDD" id="cd13999">
    <property type="entry name" value="STKc_MAP3K-like"/>
    <property type="match status" value="1"/>
</dbReference>
<feature type="region of interest" description="Disordered" evidence="7">
    <location>
        <begin position="187"/>
        <end position="210"/>
    </location>
</feature>
<dbReference type="Pfam" id="PF14381">
    <property type="entry name" value="EDR1_CTR1_ARMC3_pept"/>
    <property type="match status" value="1"/>
</dbReference>
<dbReference type="InterPro" id="IPR055164">
    <property type="entry name" value="EDR1/CTR1/ARMC3-like_pept-like"/>
</dbReference>
<feature type="region of interest" description="Disordered" evidence="7">
    <location>
        <begin position="231"/>
        <end position="251"/>
    </location>
</feature>
<feature type="compositionally biased region" description="Low complexity" evidence="7">
    <location>
        <begin position="967"/>
        <end position="990"/>
    </location>
</feature>
<dbReference type="PROSITE" id="PS00108">
    <property type="entry name" value="PROTEIN_KINASE_ST"/>
    <property type="match status" value="1"/>
</dbReference>
<dbReference type="Gene3D" id="3.30.200.20">
    <property type="entry name" value="Phosphorylase Kinase, domain 1"/>
    <property type="match status" value="1"/>
</dbReference>
<evidence type="ECO:0000256" key="2">
    <source>
        <dbReference type="ARBA" id="ARBA00022679"/>
    </source>
</evidence>
<proteinExistence type="predicted"/>
<feature type="region of interest" description="Disordered" evidence="7">
    <location>
        <begin position="459"/>
        <end position="478"/>
    </location>
</feature>
<feature type="compositionally biased region" description="Polar residues" evidence="7">
    <location>
        <begin position="198"/>
        <end position="210"/>
    </location>
</feature>
<evidence type="ECO:0000256" key="7">
    <source>
        <dbReference type="SAM" id="MobiDB-lite"/>
    </source>
</evidence>
<protein>
    <submittedName>
        <fullName evidence="9">Copper transport protein ctr1</fullName>
    </submittedName>
</protein>
<feature type="region of interest" description="Disordered" evidence="7">
    <location>
        <begin position="1"/>
        <end position="87"/>
    </location>
</feature>
<dbReference type="Pfam" id="PF07714">
    <property type="entry name" value="PK_Tyr_Ser-Thr"/>
    <property type="match status" value="1"/>
</dbReference>
<dbReference type="PANTHER" id="PTHR44329:SF298">
    <property type="entry name" value="MIXED LINEAGE KINASE DOMAIN-LIKE PROTEIN"/>
    <property type="match status" value="1"/>
</dbReference>
<dbReference type="InterPro" id="IPR017441">
    <property type="entry name" value="Protein_kinase_ATP_BS"/>
</dbReference>
<dbReference type="PANTHER" id="PTHR44329">
    <property type="entry name" value="SERINE/THREONINE-PROTEIN KINASE TNNI3K-RELATED"/>
    <property type="match status" value="1"/>
</dbReference>
<dbReference type="OrthoDB" id="339325at2759"/>
<dbReference type="SUPFAM" id="SSF56112">
    <property type="entry name" value="Protein kinase-like (PK-like)"/>
    <property type="match status" value="1"/>
</dbReference>